<keyword evidence="3" id="KW-1185">Reference proteome</keyword>
<dbReference type="Proteomes" id="UP001150266">
    <property type="component" value="Unassembled WGS sequence"/>
</dbReference>
<feature type="non-terminal residue" evidence="2">
    <location>
        <position position="1"/>
    </location>
</feature>
<dbReference type="EMBL" id="JAOTPV010000009">
    <property type="protein sequence ID" value="KAJ4478115.1"/>
    <property type="molecule type" value="Genomic_DNA"/>
</dbReference>
<keyword evidence="1" id="KW-0472">Membrane</keyword>
<feature type="transmembrane region" description="Helical" evidence="1">
    <location>
        <begin position="12"/>
        <end position="37"/>
    </location>
</feature>
<name>A0A9W9AB86_9AGAR</name>
<evidence type="ECO:0000256" key="1">
    <source>
        <dbReference type="SAM" id="Phobius"/>
    </source>
</evidence>
<evidence type="ECO:0000313" key="3">
    <source>
        <dbReference type="Proteomes" id="UP001150266"/>
    </source>
</evidence>
<sequence length="68" mass="7845">LQFILLLVMTCYIGYGTYFIFPTSPPSLIVVTVWIHLHHSASFYHIPNASINFLRCCLLIETLVYIVQ</sequence>
<accession>A0A9W9AB86</accession>
<gene>
    <name evidence="2" type="ORF">J3R30DRAFT_3479297</name>
</gene>
<comment type="caution">
    <text evidence="2">The sequence shown here is derived from an EMBL/GenBank/DDBJ whole genome shotgun (WGS) entry which is preliminary data.</text>
</comment>
<dbReference type="AlphaFoldDB" id="A0A9W9AB86"/>
<evidence type="ECO:0000313" key="2">
    <source>
        <dbReference type="EMBL" id="KAJ4478115.1"/>
    </source>
</evidence>
<proteinExistence type="predicted"/>
<keyword evidence="1" id="KW-1133">Transmembrane helix</keyword>
<feature type="transmembrane region" description="Helical" evidence="1">
    <location>
        <begin position="49"/>
        <end position="67"/>
    </location>
</feature>
<reference evidence="2" key="1">
    <citation type="submission" date="2022-08" db="EMBL/GenBank/DDBJ databases">
        <title>A Global Phylogenomic Analysis of the Shiitake Genus Lentinula.</title>
        <authorList>
            <consortium name="DOE Joint Genome Institute"/>
            <person name="Sierra-Patev S."/>
            <person name="Min B."/>
            <person name="Naranjo-Ortiz M."/>
            <person name="Looney B."/>
            <person name="Konkel Z."/>
            <person name="Slot J.C."/>
            <person name="Sakamoto Y."/>
            <person name="Steenwyk J.L."/>
            <person name="Rokas A."/>
            <person name="Carro J."/>
            <person name="Camarero S."/>
            <person name="Ferreira P."/>
            <person name="Molpeceres G."/>
            <person name="Ruiz-Duenas F.J."/>
            <person name="Serrano A."/>
            <person name="Henrissat B."/>
            <person name="Drula E."/>
            <person name="Hughes K.W."/>
            <person name="Mata J.L."/>
            <person name="Ishikawa N.K."/>
            <person name="Vargas-Isla R."/>
            <person name="Ushijima S."/>
            <person name="Smith C.A."/>
            <person name="Ahrendt S."/>
            <person name="Andreopoulos W."/>
            <person name="He G."/>
            <person name="Labutti K."/>
            <person name="Lipzen A."/>
            <person name="Ng V."/>
            <person name="Riley R."/>
            <person name="Sandor L."/>
            <person name="Barry K."/>
            <person name="Martinez A.T."/>
            <person name="Xiao Y."/>
            <person name="Gibbons J.G."/>
            <person name="Terashima K."/>
            <person name="Grigoriev I.V."/>
            <person name="Hibbett D.S."/>
        </authorList>
    </citation>
    <scope>NUCLEOTIDE SEQUENCE</scope>
    <source>
        <strain evidence="2">JLM2183</strain>
    </source>
</reference>
<protein>
    <submittedName>
        <fullName evidence="2">Uncharacterized protein</fullName>
    </submittedName>
</protein>
<keyword evidence="1" id="KW-0812">Transmembrane</keyword>
<organism evidence="2 3">
    <name type="scientific">Lentinula aciculospora</name>
    <dbReference type="NCBI Taxonomy" id="153920"/>
    <lineage>
        <taxon>Eukaryota</taxon>
        <taxon>Fungi</taxon>
        <taxon>Dikarya</taxon>
        <taxon>Basidiomycota</taxon>
        <taxon>Agaricomycotina</taxon>
        <taxon>Agaricomycetes</taxon>
        <taxon>Agaricomycetidae</taxon>
        <taxon>Agaricales</taxon>
        <taxon>Marasmiineae</taxon>
        <taxon>Omphalotaceae</taxon>
        <taxon>Lentinula</taxon>
    </lineage>
</organism>